<evidence type="ECO:0000313" key="4">
    <source>
        <dbReference type="Proteomes" id="UP001560296"/>
    </source>
</evidence>
<gene>
    <name evidence="3" type="ORF">AB5S05_04655</name>
</gene>
<keyword evidence="2" id="KW-0472">Membrane</keyword>
<evidence type="ECO:0000313" key="3">
    <source>
        <dbReference type="EMBL" id="MEX6501344.1"/>
    </source>
</evidence>
<feature type="transmembrane region" description="Helical" evidence="2">
    <location>
        <begin position="30"/>
        <end position="49"/>
    </location>
</feature>
<dbReference type="EMBL" id="JBFTEG010000002">
    <property type="protein sequence ID" value="MEX6501344.1"/>
    <property type="molecule type" value="Genomic_DNA"/>
</dbReference>
<sequence>MKHLEPQPLPQAQYAKKIPNPRRKYSKTTLALVSLAIIFATGSLMKAFWSTTVSDRLSENAKAELTKQFAAAPPIKLAPVARHETKAALDQMQLDPQQRRALENNMSTQESDPQKVDLVWVDLWDFASQDGDIVRVASAGYQVEVSLLNAPKRISIPVDGTGSVQIVGVHDGGGGITLGLKSGTGAISLPVMQPGEMLLVRSSL</sequence>
<evidence type="ECO:0000256" key="1">
    <source>
        <dbReference type="SAM" id="MobiDB-lite"/>
    </source>
</evidence>
<name>A0ABV3YQN2_9PSED</name>
<dbReference type="RefSeq" id="WP_369286296.1">
    <property type="nucleotide sequence ID" value="NZ_JBFTEG010000002.1"/>
</dbReference>
<comment type="caution">
    <text evidence="3">The sequence shown here is derived from an EMBL/GenBank/DDBJ whole genome shotgun (WGS) entry which is preliminary data.</text>
</comment>
<keyword evidence="2" id="KW-1133">Transmembrane helix</keyword>
<keyword evidence="2" id="KW-0812">Transmembrane</keyword>
<feature type="region of interest" description="Disordered" evidence="1">
    <location>
        <begin position="1"/>
        <end position="20"/>
    </location>
</feature>
<reference evidence="3 4" key="1">
    <citation type="submission" date="2024-07" db="EMBL/GenBank/DDBJ databases">
        <authorList>
            <person name="Li M."/>
        </authorList>
    </citation>
    <scope>NUCLEOTIDE SEQUENCE [LARGE SCALE GENOMIC DNA]</scope>
    <source>
        <strain evidence="3 4">25A3E</strain>
    </source>
</reference>
<organism evidence="3 4">
    <name type="scientific">Pseudomonas zhanjiangensis</name>
    <dbReference type="NCBI Taxonomy" id="3239015"/>
    <lineage>
        <taxon>Bacteria</taxon>
        <taxon>Pseudomonadati</taxon>
        <taxon>Pseudomonadota</taxon>
        <taxon>Gammaproteobacteria</taxon>
        <taxon>Pseudomonadales</taxon>
        <taxon>Pseudomonadaceae</taxon>
        <taxon>Pseudomonas</taxon>
    </lineage>
</organism>
<evidence type="ECO:0000256" key="2">
    <source>
        <dbReference type="SAM" id="Phobius"/>
    </source>
</evidence>
<accession>A0ABV3YQN2</accession>
<keyword evidence="4" id="KW-1185">Reference proteome</keyword>
<protein>
    <submittedName>
        <fullName evidence="3">Uncharacterized protein</fullName>
    </submittedName>
</protein>
<dbReference type="Proteomes" id="UP001560296">
    <property type="component" value="Unassembled WGS sequence"/>
</dbReference>
<proteinExistence type="predicted"/>